<dbReference type="InterPro" id="IPR023352">
    <property type="entry name" value="MAPEG-like_dom_sf"/>
</dbReference>
<proteinExistence type="predicted"/>
<dbReference type="EMBL" id="LYCR01000114">
    <property type="protein sequence ID" value="OGM41334.1"/>
    <property type="molecule type" value="Genomic_DNA"/>
</dbReference>
<dbReference type="GeneID" id="34453310"/>
<reference evidence="6 7" key="1">
    <citation type="journal article" date="2016" name="Genome Biol. Evol.">
        <title>Draft genome sequence of an aflatoxigenic Aspergillus species, A. bombycis.</title>
        <authorList>
            <person name="Moore G.G."/>
            <person name="Mack B.M."/>
            <person name="Beltz S.B."/>
            <person name="Gilbert M.K."/>
        </authorList>
    </citation>
    <scope>NUCLEOTIDE SEQUENCE [LARGE SCALE GENOMIC DNA]</scope>
    <source>
        <strain evidence="7">NRRL 26010</strain>
    </source>
</reference>
<dbReference type="Gene3D" id="1.20.120.550">
    <property type="entry name" value="Membrane associated eicosanoid/glutathione metabolism-like domain"/>
    <property type="match status" value="1"/>
</dbReference>
<feature type="transmembrane region" description="Helical" evidence="5">
    <location>
        <begin position="22"/>
        <end position="39"/>
    </location>
</feature>
<evidence type="ECO:0008006" key="8">
    <source>
        <dbReference type="Google" id="ProtNLM"/>
    </source>
</evidence>
<dbReference type="Pfam" id="PF01124">
    <property type="entry name" value="MAPEG"/>
    <property type="match status" value="1"/>
</dbReference>
<evidence type="ECO:0000256" key="1">
    <source>
        <dbReference type="ARBA" id="ARBA00004370"/>
    </source>
</evidence>
<keyword evidence="2 5" id="KW-0812">Transmembrane</keyword>
<name>A0A1F7ZPF0_9EURO</name>
<comment type="subcellular location">
    <subcellularLocation>
        <location evidence="1">Membrane</location>
    </subcellularLocation>
</comment>
<keyword evidence="7" id="KW-1185">Reference proteome</keyword>
<dbReference type="AlphaFoldDB" id="A0A1F7ZPF0"/>
<evidence type="ECO:0000256" key="3">
    <source>
        <dbReference type="ARBA" id="ARBA00022989"/>
    </source>
</evidence>
<evidence type="ECO:0000256" key="2">
    <source>
        <dbReference type="ARBA" id="ARBA00022692"/>
    </source>
</evidence>
<dbReference type="OrthoDB" id="2122304at2759"/>
<dbReference type="Proteomes" id="UP000179179">
    <property type="component" value="Unassembled WGS sequence"/>
</dbReference>
<evidence type="ECO:0000313" key="6">
    <source>
        <dbReference type="EMBL" id="OGM41334.1"/>
    </source>
</evidence>
<keyword evidence="4 5" id="KW-0472">Membrane</keyword>
<organism evidence="6 7">
    <name type="scientific">Aspergillus bombycis</name>
    <dbReference type="NCBI Taxonomy" id="109264"/>
    <lineage>
        <taxon>Eukaryota</taxon>
        <taxon>Fungi</taxon>
        <taxon>Dikarya</taxon>
        <taxon>Ascomycota</taxon>
        <taxon>Pezizomycotina</taxon>
        <taxon>Eurotiomycetes</taxon>
        <taxon>Eurotiomycetidae</taxon>
        <taxon>Eurotiales</taxon>
        <taxon>Aspergillaceae</taxon>
        <taxon>Aspergillus</taxon>
    </lineage>
</organism>
<evidence type="ECO:0000313" key="7">
    <source>
        <dbReference type="Proteomes" id="UP000179179"/>
    </source>
</evidence>
<dbReference type="GO" id="GO:0016020">
    <property type="term" value="C:membrane"/>
    <property type="evidence" value="ECO:0007669"/>
    <property type="project" value="UniProtKB-SubCell"/>
</dbReference>
<accession>A0A1F7ZPF0</accession>
<comment type="caution">
    <text evidence="6">The sequence shown here is derived from an EMBL/GenBank/DDBJ whole genome shotgun (WGS) entry which is preliminary data.</text>
</comment>
<protein>
    <recommendedName>
        <fullName evidence="8">MAPEG family protein</fullName>
    </recommendedName>
</protein>
<evidence type="ECO:0000256" key="4">
    <source>
        <dbReference type="ARBA" id="ARBA00023136"/>
    </source>
</evidence>
<dbReference type="InterPro" id="IPR001129">
    <property type="entry name" value="Membr-assoc_MAPEG"/>
</dbReference>
<keyword evidence="3 5" id="KW-1133">Transmembrane helix</keyword>
<gene>
    <name evidence="6" type="ORF">ABOM_009920</name>
</gene>
<dbReference type="PANTHER" id="PTHR35371">
    <property type="entry name" value="INNER MEMBRANE PROTEIN"/>
    <property type="match status" value="1"/>
</dbReference>
<feature type="transmembrane region" description="Helical" evidence="5">
    <location>
        <begin position="141"/>
        <end position="161"/>
    </location>
</feature>
<evidence type="ECO:0000256" key="5">
    <source>
        <dbReference type="SAM" id="Phobius"/>
    </source>
</evidence>
<dbReference type="SUPFAM" id="SSF161084">
    <property type="entry name" value="MAPEG domain-like"/>
    <property type="match status" value="1"/>
</dbReference>
<dbReference type="PANTHER" id="PTHR35371:SF2">
    <property type="entry name" value="MAPEG FAMILY PROTEIN"/>
    <property type="match status" value="1"/>
</dbReference>
<dbReference type="RefSeq" id="XP_022385051.1">
    <property type="nucleotide sequence ID" value="XM_022537048.1"/>
</dbReference>
<sequence>MSAVLTTLGLQAAPGEQASNHAVAYLVVNWLISFGVFSTRREKLKLGIDHNQAPRDDLAKFGEAAVQSGKITRQTLNRLKRQEASMANSAEHYPLFVAAILVALHAGVPSDVINRIGLWYAVSRLAFGLCYKYIESLKLSFVRSFFWWSGNICCFTAFWFASRNL</sequence>